<dbReference type="InterPro" id="IPR044662">
    <property type="entry name" value="HS1/DABB1-like"/>
</dbReference>
<dbReference type="SUPFAM" id="SSF54909">
    <property type="entry name" value="Dimeric alpha+beta barrel"/>
    <property type="match status" value="1"/>
</dbReference>
<dbReference type="GO" id="GO:0009865">
    <property type="term" value="P:pollen tube adhesion"/>
    <property type="evidence" value="ECO:0007669"/>
    <property type="project" value="TreeGrafter"/>
</dbReference>
<dbReference type="PROSITE" id="PS51502">
    <property type="entry name" value="S_R_A_B_BARREL"/>
    <property type="match status" value="1"/>
</dbReference>
<evidence type="ECO:0000313" key="4">
    <source>
        <dbReference type="Proteomes" id="UP000077755"/>
    </source>
</evidence>
<sequence length="156" mass="17776">MENQSTEEKKGGKCGGDYKHLVLGKFTQETTQQEIDDLIKGFANLVSLVPPMISFRWGKDVSQENLNQGYTHIFESTFDSTEDIAEYLAHPAHVEYANKLLPKLEKVLVVDYKPVAVHPSAECRTEIDYYFTPVLVFSFMCEPDCLPQQLNKLQLD</sequence>
<dbReference type="EMBL" id="CP093343">
    <property type="protein sequence ID" value="WOG83462.1"/>
    <property type="molecule type" value="Genomic_DNA"/>
</dbReference>
<evidence type="ECO:0000256" key="1">
    <source>
        <dbReference type="ARBA" id="ARBA00011738"/>
    </source>
</evidence>
<dbReference type="Proteomes" id="UP000077755">
    <property type="component" value="Chromosome 1"/>
</dbReference>
<dbReference type="InterPro" id="IPR011008">
    <property type="entry name" value="Dimeric_a/b-barrel"/>
</dbReference>
<protein>
    <recommendedName>
        <fullName evidence="2">Stress-response A/B barrel domain-containing protein</fullName>
    </recommendedName>
</protein>
<dbReference type="SMART" id="SM00886">
    <property type="entry name" value="Dabb"/>
    <property type="match status" value="1"/>
</dbReference>
<dbReference type="Gene3D" id="3.30.70.100">
    <property type="match status" value="1"/>
</dbReference>
<feature type="domain" description="Stress-response A/B barrel" evidence="2">
    <location>
        <begin position="18"/>
        <end position="112"/>
    </location>
</feature>
<dbReference type="Pfam" id="PF07876">
    <property type="entry name" value="Dabb"/>
    <property type="match status" value="1"/>
</dbReference>
<organism evidence="3 4">
    <name type="scientific">Daucus carota subsp. sativus</name>
    <name type="common">Carrot</name>
    <dbReference type="NCBI Taxonomy" id="79200"/>
    <lineage>
        <taxon>Eukaryota</taxon>
        <taxon>Viridiplantae</taxon>
        <taxon>Streptophyta</taxon>
        <taxon>Embryophyta</taxon>
        <taxon>Tracheophyta</taxon>
        <taxon>Spermatophyta</taxon>
        <taxon>Magnoliopsida</taxon>
        <taxon>eudicotyledons</taxon>
        <taxon>Gunneridae</taxon>
        <taxon>Pentapetalae</taxon>
        <taxon>asterids</taxon>
        <taxon>campanulids</taxon>
        <taxon>Apiales</taxon>
        <taxon>Apiaceae</taxon>
        <taxon>Apioideae</taxon>
        <taxon>Scandiceae</taxon>
        <taxon>Daucinae</taxon>
        <taxon>Daucus</taxon>
        <taxon>Daucus sect. Daucus</taxon>
    </lineage>
</organism>
<proteinExistence type="predicted"/>
<evidence type="ECO:0000259" key="2">
    <source>
        <dbReference type="PROSITE" id="PS51502"/>
    </source>
</evidence>
<dbReference type="InterPro" id="IPR013097">
    <property type="entry name" value="Dabb"/>
</dbReference>
<keyword evidence="4" id="KW-1185">Reference proteome</keyword>
<comment type="subunit">
    <text evidence="1">Homodimer.</text>
</comment>
<dbReference type="AlphaFoldDB" id="A0AAF1AK69"/>
<name>A0AAF1AK69_DAUCS</name>
<gene>
    <name evidence="3" type="ORF">DCAR_0102637</name>
</gene>
<reference evidence="3" key="1">
    <citation type="journal article" date="2016" name="Nat. Genet.">
        <title>A high-quality carrot genome assembly provides new insights into carotenoid accumulation and asterid genome evolution.</title>
        <authorList>
            <person name="Iorizzo M."/>
            <person name="Ellison S."/>
            <person name="Senalik D."/>
            <person name="Zeng P."/>
            <person name="Satapoomin P."/>
            <person name="Huang J."/>
            <person name="Bowman M."/>
            <person name="Iovene M."/>
            <person name="Sanseverino W."/>
            <person name="Cavagnaro P."/>
            <person name="Yildiz M."/>
            <person name="Macko-Podgorni A."/>
            <person name="Moranska E."/>
            <person name="Grzebelus E."/>
            <person name="Grzebelus D."/>
            <person name="Ashrafi H."/>
            <person name="Zheng Z."/>
            <person name="Cheng S."/>
            <person name="Spooner D."/>
            <person name="Van Deynze A."/>
            <person name="Simon P."/>
        </authorList>
    </citation>
    <scope>NUCLEOTIDE SEQUENCE</scope>
    <source>
        <tissue evidence="3">Leaf</tissue>
    </source>
</reference>
<dbReference type="PANTHER" id="PTHR33178">
    <property type="match status" value="1"/>
</dbReference>
<reference evidence="3" key="2">
    <citation type="submission" date="2022-03" db="EMBL/GenBank/DDBJ databases">
        <title>Draft title - Genomic analysis of global carrot germplasm unveils the trajectory of domestication and the origin of high carotenoid orange carrot.</title>
        <authorList>
            <person name="Iorizzo M."/>
            <person name="Ellison S."/>
            <person name="Senalik D."/>
            <person name="Macko-Podgorni A."/>
            <person name="Grzebelus D."/>
            <person name="Bostan H."/>
            <person name="Rolling W."/>
            <person name="Curaba J."/>
            <person name="Simon P."/>
        </authorList>
    </citation>
    <scope>NUCLEOTIDE SEQUENCE</scope>
    <source>
        <tissue evidence="3">Leaf</tissue>
    </source>
</reference>
<dbReference type="PANTHER" id="PTHR33178:SF10">
    <property type="entry name" value="STRESS-RESPONSE A_B BARREL DOMAIN-CONTAINING PROTEIN"/>
    <property type="match status" value="1"/>
</dbReference>
<accession>A0AAF1AK69</accession>
<evidence type="ECO:0000313" key="3">
    <source>
        <dbReference type="EMBL" id="WOG83462.1"/>
    </source>
</evidence>